<dbReference type="PANTHER" id="PTHR11945:SF712">
    <property type="entry name" value="MADS-BOX DOMAIN-CONTAINING PROTEIN"/>
    <property type="match status" value="1"/>
</dbReference>
<sequence length="180" mass="20542">MERKKTKGRQKIPMQKIENKSALLTTFSKRRKGLFKKASEVVTECDVDIGVMMISPFGKPHSFFHPTVDAIVSRFQNPDMQLSEGIRLDATTARNRVNQLKTRLEELDAIEDALFAQTLFYDQMAETQQKSSWESIEQLDADELIINEAWLRDTNFKICHRLSQLEIGASSSLGRESFGA</sequence>
<evidence type="ECO:0000256" key="5">
    <source>
        <dbReference type="ARBA" id="ARBA00023242"/>
    </source>
</evidence>
<evidence type="ECO:0000256" key="4">
    <source>
        <dbReference type="ARBA" id="ARBA00023163"/>
    </source>
</evidence>
<dbReference type="InterPro" id="IPR002100">
    <property type="entry name" value="TF_MADSbox"/>
</dbReference>
<evidence type="ECO:0000256" key="1">
    <source>
        <dbReference type="ARBA" id="ARBA00004123"/>
    </source>
</evidence>
<dbReference type="GO" id="GO:0000978">
    <property type="term" value="F:RNA polymerase II cis-regulatory region sequence-specific DNA binding"/>
    <property type="evidence" value="ECO:0007669"/>
    <property type="project" value="TreeGrafter"/>
</dbReference>
<dbReference type="PANTHER" id="PTHR11945">
    <property type="entry name" value="MADS BOX PROTEIN"/>
    <property type="match status" value="1"/>
</dbReference>
<comment type="caution">
    <text evidence="7">The sequence shown here is derived from an EMBL/GenBank/DDBJ whole genome shotgun (WGS) entry which is preliminary data.</text>
</comment>
<keyword evidence="2" id="KW-0805">Transcription regulation</keyword>
<dbReference type="SUPFAM" id="SSF55455">
    <property type="entry name" value="SRF-like"/>
    <property type="match status" value="1"/>
</dbReference>
<dbReference type="PROSITE" id="PS50066">
    <property type="entry name" value="MADS_BOX_2"/>
    <property type="match status" value="1"/>
</dbReference>
<organism evidence="7">
    <name type="scientific">Solanum chilense</name>
    <name type="common">Tomato</name>
    <name type="synonym">Lycopersicon chilense</name>
    <dbReference type="NCBI Taxonomy" id="4083"/>
    <lineage>
        <taxon>Eukaryota</taxon>
        <taxon>Viridiplantae</taxon>
        <taxon>Streptophyta</taxon>
        <taxon>Embryophyta</taxon>
        <taxon>Tracheophyta</taxon>
        <taxon>Spermatophyta</taxon>
        <taxon>Magnoliopsida</taxon>
        <taxon>eudicotyledons</taxon>
        <taxon>Gunneridae</taxon>
        <taxon>Pentapetalae</taxon>
        <taxon>asterids</taxon>
        <taxon>lamiids</taxon>
        <taxon>Solanales</taxon>
        <taxon>Solanaceae</taxon>
        <taxon>Solanoideae</taxon>
        <taxon>Solaneae</taxon>
        <taxon>Solanum</taxon>
        <taxon>Solanum subgen. Lycopersicon</taxon>
    </lineage>
</organism>
<dbReference type="Pfam" id="PF00319">
    <property type="entry name" value="SRF-TF"/>
    <property type="match status" value="1"/>
</dbReference>
<dbReference type="EMBL" id="RXGB01006713">
    <property type="protein sequence ID" value="TMW86223.1"/>
    <property type="molecule type" value="Genomic_DNA"/>
</dbReference>
<name>A0A6N2B2S4_SOLCI</name>
<dbReference type="GO" id="GO:0000981">
    <property type="term" value="F:DNA-binding transcription factor activity, RNA polymerase II-specific"/>
    <property type="evidence" value="ECO:0007669"/>
    <property type="project" value="TreeGrafter"/>
</dbReference>
<keyword evidence="3" id="KW-0238">DNA-binding</keyword>
<evidence type="ECO:0000256" key="2">
    <source>
        <dbReference type="ARBA" id="ARBA00023015"/>
    </source>
</evidence>
<dbReference type="SMART" id="SM00432">
    <property type="entry name" value="MADS"/>
    <property type="match status" value="1"/>
</dbReference>
<reference evidence="7" key="1">
    <citation type="submission" date="2019-05" db="EMBL/GenBank/DDBJ databases">
        <title>The de novo reference genome and transcriptome assemblies of the wild tomato species Solanum chilense.</title>
        <authorList>
            <person name="Stam R."/>
            <person name="Nosenko T."/>
            <person name="Hoerger A.C."/>
            <person name="Stephan W."/>
            <person name="Seidel M.A."/>
            <person name="Kuhn J.M.M."/>
            <person name="Haberer G."/>
            <person name="Tellier A."/>
        </authorList>
    </citation>
    <scope>NUCLEOTIDE SEQUENCE</scope>
    <source>
        <tissue evidence="7">Mature leaves</tissue>
    </source>
</reference>
<evidence type="ECO:0000313" key="7">
    <source>
        <dbReference type="EMBL" id="TMW86223.1"/>
    </source>
</evidence>
<dbReference type="GO" id="GO:0046983">
    <property type="term" value="F:protein dimerization activity"/>
    <property type="evidence" value="ECO:0007669"/>
    <property type="project" value="InterPro"/>
</dbReference>
<feature type="domain" description="MADS-box" evidence="6">
    <location>
        <begin position="7"/>
        <end position="67"/>
    </location>
</feature>
<comment type="subcellular location">
    <subcellularLocation>
        <location evidence="1">Nucleus</location>
    </subcellularLocation>
</comment>
<dbReference type="GO" id="GO:0005634">
    <property type="term" value="C:nucleus"/>
    <property type="evidence" value="ECO:0007669"/>
    <property type="project" value="UniProtKB-SubCell"/>
</dbReference>
<protein>
    <recommendedName>
        <fullName evidence="6">MADS-box domain-containing protein</fullName>
    </recommendedName>
</protein>
<evidence type="ECO:0000259" key="6">
    <source>
        <dbReference type="PROSITE" id="PS50066"/>
    </source>
</evidence>
<keyword evidence="4" id="KW-0804">Transcription</keyword>
<keyword evidence="5" id="KW-0539">Nucleus</keyword>
<evidence type="ECO:0000256" key="3">
    <source>
        <dbReference type="ARBA" id="ARBA00023125"/>
    </source>
</evidence>
<dbReference type="AlphaFoldDB" id="A0A6N2B2S4"/>
<accession>A0A6N2B2S4</accession>
<gene>
    <name evidence="7" type="ORF">EJD97_021756</name>
</gene>
<dbReference type="Gene3D" id="3.40.1810.10">
    <property type="entry name" value="Transcription factor, MADS-box"/>
    <property type="match status" value="1"/>
</dbReference>
<proteinExistence type="predicted"/>
<dbReference type="InterPro" id="IPR036879">
    <property type="entry name" value="TF_MADSbox_sf"/>
</dbReference>
<dbReference type="PRINTS" id="PR00404">
    <property type="entry name" value="MADSDOMAIN"/>
</dbReference>